<gene>
    <name evidence="1" type="ORF">L21SP2_1541</name>
</gene>
<dbReference type="GO" id="GO:0030234">
    <property type="term" value="F:enzyme regulator activity"/>
    <property type="evidence" value="ECO:0007669"/>
    <property type="project" value="InterPro"/>
</dbReference>
<dbReference type="Proteomes" id="UP000018680">
    <property type="component" value="Chromosome"/>
</dbReference>
<dbReference type="EMBL" id="CP006939">
    <property type="protein sequence ID" value="AHC14934.1"/>
    <property type="molecule type" value="Genomic_DNA"/>
</dbReference>
<dbReference type="AlphaFoldDB" id="V5WHA0"/>
<keyword evidence="2" id="KW-1185">Reference proteome</keyword>
<dbReference type="GO" id="GO:0006808">
    <property type="term" value="P:regulation of nitrogen utilization"/>
    <property type="evidence" value="ECO:0007669"/>
    <property type="project" value="InterPro"/>
</dbReference>
<dbReference type="KEGG" id="slr:L21SP2_1541"/>
<reference evidence="1 2" key="1">
    <citation type="journal article" date="2015" name="Stand. Genomic Sci.">
        <title>Complete genome sequence and description of Salinispira pacifica gen. nov., sp. nov., a novel spirochaete isolated form a hypersaline microbial mat.</title>
        <authorList>
            <person name="Ben Hania W."/>
            <person name="Joseph M."/>
            <person name="Schumann P."/>
            <person name="Bunk B."/>
            <person name="Fiebig A."/>
            <person name="Sproer C."/>
            <person name="Klenk H.P."/>
            <person name="Fardeau M.L."/>
            <person name="Spring S."/>
        </authorList>
    </citation>
    <scope>NUCLEOTIDE SEQUENCE [LARGE SCALE GENOMIC DNA]</scope>
    <source>
        <strain evidence="1 2">L21-RPul-D2</strain>
    </source>
</reference>
<accession>V5WHA0</accession>
<evidence type="ECO:0000313" key="1">
    <source>
        <dbReference type="EMBL" id="AHC14934.1"/>
    </source>
</evidence>
<proteinExistence type="predicted"/>
<dbReference type="eggNOG" id="COG0347">
    <property type="taxonomic scope" value="Bacteria"/>
</dbReference>
<dbReference type="SUPFAM" id="SSF54913">
    <property type="entry name" value="GlnB-like"/>
    <property type="match status" value="1"/>
</dbReference>
<dbReference type="InterPro" id="IPR015867">
    <property type="entry name" value="N-reg_PII/ATP_PRibTrfase_C"/>
</dbReference>
<dbReference type="InterPro" id="IPR002187">
    <property type="entry name" value="N-reg_PII"/>
</dbReference>
<dbReference type="OrthoDB" id="9769739at2"/>
<sequence>MFYDAIKLIIITEKLISRKVCEIIEEQGGKGYTMVPAGGRGLHHFHATDSRASVVDDFTELKIEVILSHRDRAEAIAEKIMTSLFQDYPGIIYLENVRVIRKERF</sequence>
<dbReference type="Pfam" id="PF00543">
    <property type="entry name" value="P-II"/>
    <property type="match status" value="1"/>
</dbReference>
<dbReference type="HOGENOM" id="CLU_169009_1_0_12"/>
<dbReference type="RefSeq" id="WP_024267854.1">
    <property type="nucleotide sequence ID" value="NC_023035.1"/>
</dbReference>
<dbReference type="Gene3D" id="3.30.70.120">
    <property type="match status" value="1"/>
</dbReference>
<dbReference type="InterPro" id="IPR011322">
    <property type="entry name" value="N-reg_PII-like_a/b"/>
</dbReference>
<protein>
    <recommendedName>
        <fullName evidence="3">Nitrogen regulatory protein P-II</fullName>
    </recommendedName>
</protein>
<organism evidence="1 2">
    <name type="scientific">Salinispira pacifica</name>
    <dbReference type="NCBI Taxonomy" id="1307761"/>
    <lineage>
        <taxon>Bacteria</taxon>
        <taxon>Pseudomonadati</taxon>
        <taxon>Spirochaetota</taxon>
        <taxon>Spirochaetia</taxon>
        <taxon>Spirochaetales</taxon>
        <taxon>Spirochaetaceae</taxon>
        <taxon>Salinispira</taxon>
    </lineage>
</organism>
<evidence type="ECO:0008006" key="3">
    <source>
        <dbReference type="Google" id="ProtNLM"/>
    </source>
</evidence>
<evidence type="ECO:0000313" key="2">
    <source>
        <dbReference type="Proteomes" id="UP000018680"/>
    </source>
</evidence>
<name>V5WHA0_9SPIO</name>
<dbReference type="STRING" id="1307761.L21SP2_1541"/>